<proteinExistence type="predicted"/>
<accession>U3TFL0</accession>
<reference evidence="1 2" key="1">
    <citation type="submission" date="2013-09" db="EMBL/GenBank/DDBJ databases">
        <title>Genomic characterization of Ralstonia solanacearum phage phiRSB3.</title>
        <authorList>
            <person name="Kawasaki T."/>
            <person name="Matsunami M."/>
            <person name="Fujie M."/>
            <person name="Yamada T."/>
        </authorList>
    </citation>
    <scope>NUCLEOTIDE SEQUENCE [LARGE SCALE GENOMIC DNA]</scope>
</reference>
<dbReference type="RefSeq" id="YP_008853894.1">
    <property type="nucleotide sequence ID" value="NC_022917.1"/>
</dbReference>
<evidence type="ECO:0000313" key="1">
    <source>
        <dbReference type="EMBL" id="BAN92317.1"/>
    </source>
</evidence>
<protein>
    <submittedName>
        <fullName evidence="1">Uncharacterized protein</fullName>
    </submittedName>
</protein>
<name>U3TFL0_9CAUD</name>
<dbReference type="GeneID" id="17699633"/>
<organism evidence="1 2">
    <name type="scientific">Ralstonia phage RSB3</name>
    <dbReference type="NCBI Taxonomy" id="1402875"/>
    <lineage>
        <taxon>Viruses</taxon>
        <taxon>Duplodnaviria</taxon>
        <taxon>Heunggongvirae</taxon>
        <taxon>Uroviricota</taxon>
        <taxon>Caudoviricetes</taxon>
        <taxon>Autographivirales</taxon>
        <taxon>Autoscriptoviridae</taxon>
        <taxon>Jiaoyazivirus</taxon>
        <taxon>Jiaoyazivirus RSB3</taxon>
    </lineage>
</organism>
<sequence>MIVAIFAGLLAIAEALCRLSDRKHSSWQAVVLWEGDYYTHTGKTREEALEWMACYPKGSSAVVVSVFRGNSTVQGARYA</sequence>
<dbReference type="Proteomes" id="UP000016888">
    <property type="component" value="Segment"/>
</dbReference>
<keyword evidence="2" id="KW-1185">Reference proteome</keyword>
<dbReference type="KEGG" id="vg:17699633"/>
<dbReference type="EMBL" id="AB854109">
    <property type="protein sequence ID" value="BAN92317.1"/>
    <property type="molecule type" value="Genomic_DNA"/>
</dbReference>
<evidence type="ECO:0000313" key="2">
    <source>
        <dbReference type="Proteomes" id="UP000016888"/>
    </source>
</evidence>